<evidence type="ECO:0000313" key="2">
    <source>
        <dbReference type="EMBL" id="KAJ8959764.1"/>
    </source>
</evidence>
<dbReference type="PANTHER" id="PTHR12710">
    <property type="entry name" value="NUCLEAR PROTEIN LOCALIZATION 4"/>
    <property type="match status" value="1"/>
</dbReference>
<reference evidence="2" key="1">
    <citation type="journal article" date="2023" name="Insect Mol. Biol.">
        <title>Genome sequencing provides insights into the evolution of gene families encoding plant cell wall-degrading enzymes in longhorned beetles.</title>
        <authorList>
            <person name="Shin N.R."/>
            <person name="Okamura Y."/>
            <person name="Kirsch R."/>
            <person name="Pauchet Y."/>
        </authorList>
    </citation>
    <scope>NUCLEOTIDE SEQUENCE</scope>
    <source>
        <strain evidence="2">RBIC_L_NR</strain>
    </source>
</reference>
<protein>
    <recommendedName>
        <fullName evidence="1">NPL4 zinc-binding putative domain-containing protein</fullName>
    </recommendedName>
</protein>
<feature type="domain" description="NPL4 zinc-binding putative" evidence="1">
    <location>
        <begin position="2"/>
        <end position="94"/>
    </location>
</feature>
<evidence type="ECO:0000313" key="3">
    <source>
        <dbReference type="Proteomes" id="UP001162156"/>
    </source>
</evidence>
<accession>A0AAV8Z900</accession>
<name>A0AAV8Z900_9CUCU</name>
<gene>
    <name evidence="2" type="ORF">NQ314_006193</name>
</gene>
<dbReference type="InterPro" id="IPR016563">
    <property type="entry name" value="Npl4"/>
</dbReference>
<dbReference type="PANTHER" id="PTHR12710:SF0">
    <property type="entry name" value="NUCLEAR PROTEIN LOCALIZATION PROTEIN 4 HOMOLOG"/>
    <property type="match status" value="1"/>
</dbReference>
<sequence>MSCRHNANSRCVHCSPLECFDEAYLREHNIKHLSFHSYLRKMTSGVDRGKFLALEDISCRIKEGCKDHPPWPKGICSKCQPNAITLNMQVLRIIFLLKEIEIINN</sequence>
<dbReference type="EMBL" id="JANEYF010001674">
    <property type="protein sequence ID" value="KAJ8959764.1"/>
    <property type="molecule type" value="Genomic_DNA"/>
</dbReference>
<proteinExistence type="predicted"/>
<dbReference type="Proteomes" id="UP001162156">
    <property type="component" value="Unassembled WGS sequence"/>
</dbReference>
<dbReference type="GO" id="GO:0043130">
    <property type="term" value="F:ubiquitin binding"/>
    <property type="evidence" value="ECO:0007669"/>
    <property type="project" value="TreeGrafter"/>
</dbReference>
<dbReference type="GO" id="GO:0031625">
    <property type="term" value="F:ubiquitin protein ligase binding"/>
    <property type="evidence" value="ECO:0007669"/>
    <property type="project" value="TreeGrafter"/>
</dbReference>
<dbReference type="GO" id="GO:0006511">
    <property type="term" value="P:ubiquitin-dependent protein catabolic process"/>
    <property type="evidence" value="ECO:0007669"/>
    <property type="project" value="InterPro"/>
</dbReference>
<keyword evidence="3" id="KW-1185">Reference proteome</keyword>
<organism evidence="2 3">
    <name type="scientific">Rhamnusium bicolor</name>
    <dbReference type="NCBI Taxonomy" id="1586634"/>
    <lineage>
        <taxon>Eukaryota</taxon>
        <taxon>Metazoa</taxon>
        <taxon>Ecdysozoa</taxon>
        <taxon>Arthropoda</taxon>
        <taxon>Hexapoda</taxon>
        <taxon>Insecta</taxon>
        <taxon>Pterygota</taxon>
        <taxon>Neoptera</taxon>
        <taxon>Endopterygota</taxon>
        <taxon>Coleoptera</taxon>
        <taxon>Polyphaga</taxon>
        <taxon>Cucujiformia</taxon>
        <taxon>Chrysomeloidea</taxon>
        <taxon>Cerambycidae</taxon>
        <taxon>Lepturinae</taxon>
        <taxon>Rhagiini</taxon>
        <taxon>Rhamnusium</taxon>
    </lineage>
</organism>
<dbReference type="Pfam" id="PF05020">
    <property type="entry name" value="zf-NPL4"/>
    <property type="match status" value="1"/>
</dbReference>
<evidence type="ECO:0000259" key="1">
    <source>
        <dbReference type="Pfam" id="PF05020"/>
    </source>
</evidence>
<dbReference type="InterPro" id="IPR007716">
    <property type="entry name" value="NPL4_Zn-bd_put"/>
</dbReference>
<dbReference type="AlphaFoldDB" id="A0AAV8Z900"/>
<comment type="caution">
    <text evidence="2">The sequence shown here is derived from an EMBL/GenBank/DDBJ whole genome shotgun (WGS) entry which is preliminary data.</text>
</comment>
<dbReference type="GO" id="GO:0005634">
    <property type="term" value="C:nucleus"/>
    <property type="evidence" value="ECO:0007669"/>
    <property type="project" value="TreeGrafter"/>
</dbReference>